<accession>A0ACB8SMK1</accession>
<sequence>PFEVLVVEPEQNNAPRPALARTIHFYDDGKKILVGYLDSKELISWSISPWQELWCHKLPYRIASSAWSHTAQSLLVCNLRDGVDGYRDRVDVYHVSDRPSLQVKLEMDVDVNVARTATFAQGSELAVCGNDRGEVMIWEVSTGKLVQTLVYGSGQ</sequence>
<organism evidence="1 2">
    <name type="scientific">Artomyces pyxidatus</name>
    <dbReference type="NCBI Taxonomy" id="48021"/>
    <lineage>
        <taxon>Eukaryota</taxon>
        <taxon>Fungi</taxon>
        <taxon>Dikarya</taxon>
        <taxon>Basidiomycota</taxon>
        <taxon>Agaricomycotina</taxon>
        <taxon>Agaricomycetes</taxon>
        <taxon>Russulales</taxon>
        <taxon>Auriscalpiaceae</taxon>
        <taxon>Artomyces</taxon>
    </lineage>
</organism>
<proteinExistence type="predicted"/>
<protein>
    <submittedName>
        <fullName evidence="1">Uncharacterized protein</fullName>
    </submittedName>
</protein>
<reference evidence="1" key="2">
    <citation type="journal article" date="2022" name="New Phytol.">
        <title>Evolutionary transition to the ectomycorrhizal habit in the genomes of a hyperdiverse lineage of mushroom-forming fungi.</title>
        <authorList>
            <person name="Looney B."/>
            <person name="Miyauchi S."/>
            <person name="Morin E."/>
            <person name="Drula E."/>
            <person name="Courty P.E."/>
            <person name="Kohler A."/>
            <person name="Kuo A."/>
            <person name="LaButti K."/>
            <person name="Pangilinan J."/>
            <person name="Lipzen A."/>
            <person name="Riley R."/>
            <person name="Andreopoulos W."/>
            <person name="He G."/>
            <person name="Johnson J."/>
            <person name="Nolan M."/>
            <person name="Tritt A."/>
            <person name="Barry K.W."/>
            <person name="Grigoriev I.V."/>
            <person name="Nagy L.G."/>
            <person name="Hibbett D."/>
            <person name="Henrissat B."/>
            <person name="Matheny P.B."/>
            <person name="Labbe J."/>
            <person name="Martin F.M."/>
        </authorList>
    </citation>
    <scope>NUCLEOTIDE SEQUENCE</scope>
    <source>
        <strain evidence="1">HHB10654</strain>
    </source>
</reference>
<comment type="caution">
    <text evidence="1">The sequence shown here is derived from an EMBL/GenBank/DDBJ whole genome shotgun (WGS) entry which is preliminary data.</text>
</comment>
<reference evidence="1" key="1">
    <citation type="submission" date="2021-03" db="EMBL/GenBank/DDBJ databases">
        <authorList>
            <consortium name="DOE Joint Genome Institute"/>
            <person name="Ahrendt S."/>
            <person name="Looney B.P."/>
            <person name="Miyauchi S."/>
            <person name="Morin E."/>
            <person name="Drula E."/>
            <person name="Courty P.E."/>
            <person name="Chicoki N."/>
            <person name="Fauchery L."/>
            <person name="Kohler A."/>
            <person name="Kuo A."/>
            <person name="Labutti K."/>
            <person name="Pangilinan J."/>
            <person name="Lipzen A."/>
            <person name="Riley R."/>
            <person name="Andreopoulos W."/>
            <person name="He G."/>
            <person name="Johnson J."/>
            <person name="Barry K.W."/>
            <person name="Grigoriev I.V."/>
            <person name="Nagy L."/>
            <person name="Hibbett D."/>
            <person name="Henrissat B."/>
            <person name="Matheny P.B."/>
            <person name="Labbe J."/>
            <person name="Martin F."/>
        </authorList>
    </citation>
    <scope>NUCLEOTIDE SEQUENCE</scope>
    <source>
        <strain evidence="1">HHB10654</strain>
    </source>
</reference>
<evidence type="ECO:0000313" key="2">
    <source>
        <dbReference type="Proteomes" id="UP000814140"/>
    </source>
</evidence>
<name>A0ACB8SMK1_9AGAM</name>
<dbReference type="EMBL" id="MU277246">
    <property type="protein sequence ID" value="KAI0057498.1"/>
    <property type="molecule type" value="Genomic_DNA"/>
</dbReference>
<evidence type="ECO:0000313" key="1">
    <source>
        <dbReference type="EMBL" id="KAI0057498.1"/>
    </source>
</evidence>
<keyword evidence="2" id="KW-1185">Reference proteome</keyword>
<feature type="non-terminal residue" evidence="1">
    <location>
        <position position="1"/>
    </location>
</feature>
<gene>
    <name evidence="1" type="ORF">BV25DRAFT_1812295</name>
</gene>
<dbReference type="Proteomes" id="UP000814140">
    <property type="component" value="Unassembled WGS sequence"/>
</dbReference>